<keyword evidence="5" id="KW-0539">Nucleus</keyword>
<dbReference type="Proteomes" id="UP000515123">
    <property type="component" value="Linkage group 1"/>
</dbReference>
<dbReference type="GeneID" id="109721018"/>
<dbReference type="PROSITE" id="PS50888">
    <property type="entry name" value="BHLH"/>
    <property type="match status" value="1"/>
</dbReference>
<feature type="coiled-coil region" evidence="6">
    <location>
        <begin position="77"/>
        <end position="132"/>
    </location>
</feature>
<keyword evidence="6" id="KW-0175">Coiled coil</keyword>
<evidence type="ECO:0000256" key="3">
    <source>
        <dbReference type="ARBA" id="ARBA00023125"/>
    </source>
</evidence>
<dbReference type="PANTHER" id="PTHR47075:SF2">
    <property type="entry name" value="HELIX-LOOP-HELIX DNA-BINDING DOMAIN CONTAINING PROTEIN, EXPRESSED"/>
    <property type="match status" value="1"/>
</dbReference>
<dbReference type="PANTHER" id="PTHR47075">
    <property type="entry name" value="TRANSCRIPTION FACTOR BHLH47"/>
    <property type="match status" value="1"/>
</dbReference>
<evidence type="ECO:0000256" key="2">
    <source>
        <dbReference type="ARBA" id="ARBA00023015"/>
    </source>
</evidence>
<dbReference type="GO" id="GO:0003677">
    <property type="term" value="F:DNA binding"/>
    <property type="evidence" value="ECO:0007669"/>
    <property type="project" value="UniProtKB-KW"/>
</dbReference>
<dbReference type="Gene3D" id="4.10.280.10">
    <property type="entry name" value="Helix-loop-helix DNA-binding domain"/>
    <property type="match status" value="1"/>
</dbReference>
<dbReference type="SUPFAM" id="SSF47459">
    <property type="entry name" value="HLH, helix-loop-helix DNA-binding domain"/>
    <property type="match status" value="1"/>
</dbReference>
<sequence length="247" mass="27668">MVSESEQSSSMANGEIVAERPAGRLSVPSKKSQAQVPKKIHKAEREKLKRDQLNDLFSKLDKMLEPDRQNNGKACILSDTTRIVRDLIAQVESLRKENAALQTESHYVTTEKNELRDENAVLQAQISDLQCEVRARMGYNGVWTNPPNVNTINALHPTTNPMLQQPPVIERAFTTPPRELQLFPGAAGSPDHESPSPRVRRPHASYATPSNTWTERLLPGLRREAQEEEQQQSSSGITESSREDRVG</sequence>
<dbReference type="InterPro" id="IPR036638">
    <property type="entry name" value="HLH_DNA-bd_sf"/>
</dbReference>
<feature type="domain" description="BHLH" evidence="8">
    <location>
        <begin position="37"/>
        <end position="87"/>
    </location>
</feature>
<dbReference type="AlphaFoldDB" id="A0A6P5GF54"/>
<keyword evidence="3" id="KW-0238">DNA-binding</keyword>
<keyword evidence="4" id="KW-0804">Transcription</keyword>
<evidence type="ECO:0000256" key="5">
    <source>
        <dbReference type="ARBA" id="ARBA00023242"/>
    </source>
</evidence>
<protein>
    <submittedName>
        <fullName evidence="10">Transcription factor bHLH47-like isoform X1</fullName>
    </submittedName>
</protein>
<evidence type="ECO:0000256" key="1">
    <source>
        <dbReference type="ARBA" id="ARBA00005510"/>
    </source>
</evidence>
<evidence type="ECO:0000256" key="4">
    <source>
        <dbReference type="ARBA" id="ARBA00023163"/>
    </source>
</evidence>
<evidence type="ECO:0000259" key="8">
    <source>
        <dbReference type="PROSITE" id="PS50888"/>
    </source>
</evidence>
<dbReference type="GO" id="GO:0046983">
    <property type="term" value="F:protein dimerization activity"/>
    <property type="evidence" value="ECO:0007669"/>
    <property type="project" value="InterPro"/>
</dbReference>
<proteinExistence type="inferred from homology"/>
<comment type="similarity">
    <text evidence="1">Belongs to the bHLH protein family.</text>
</comment>
<feature type="region of interest" description="Disordered" evidence="7">
    <location>
        <begin position="1"/>
        <end position="45"/>
    </location>
</feature>
<dbReference type="RefSeq" id="XP_020104000.1">
    <property type="nucleotide sequence ID" value="XM_020248411.1"/>
</dbReference>
<feature type="region of interest" description="Disordered" evidence="7">
    <location>
        <begin position="180"/>
        <end position="247"/>
    </location>
</feature>
<keyword evidence="9" id="KW-1185">Reference proteome</keyword>
<reference evidence="9" key="1">
    <citation type="journal article" date="2015" name="Nat. Genet.">
        <title>The pineapple genome and the evolution of CAM photosynthesis.</title>
        <authorList>
            <person name="Ming R."/>
            <person name="VanBuren R."/>
            <person name="Wai C.M."/>
            <person name="Tang H."/>
            <person name="Schatz M.C."/>
            <person name="Bowers J.E."/>
            <person name="Lyons E."/>
            <person name="Wang M.L."/>
            <person name="Chen J."/>
            <person name="Biggers E."/>
            <person name="Zhang J."/>
            <person name="Huang L."/>
            <person name="Zhang L."/>
            <person name="Miao W."/>
            <person name="Zhang J."/>
            <person name="Ye Z."/>
            <person name="Miao C."/>
            <person name="Lin Z."/>
            <person name="Wang H."/>
            <person name="Zhou H."/>
            <person name="Yim W.C."/>
            <person name="Priest H.D."/>
            <person name="Zheng C."/>
            <person name="Woodhouse M."/>
            <person name="Edger P.P."/>
            <person name="Guyot R."/>
            <person name="Guo H.B."/>
            <person name="Guo H."/>
            <person name="Zheng G."/>
            <person name="Singh R."/>
            <person name="Sharma A."/>
            <person name="Min X."/>
            <person name="Zheng Y."/>
            <person name="Lee H."/>
            <person name="Gurtowski J."/>
            <person name="Sedlazeck F.J."/>
            <person name="Harkess A."/>
            <person name="McKain M.R."/>
            <person name="Liao Z."/>
            <person name="Fang J."/>
            <person name="Liu J."/>
            <person name="Zhang X."/>
            <person name="Zhang Q."/>
            <person name="Hu W."/>
            <person name="Qin Y."/>
            <person name="Wang K."/>
            <person name="Chen L.Y."/>
            <person name="Shirley N."/>
            <person name="Lin Y.R."/>
            <person name="Liu L.Y."/>
            <person name="Hernandez A.G."/>
            <person name="Wright C.L."/>
            <person name="Bulone V."/>
            <person name="Tuskan G.A."/>
            <person name="Heath K."/>
            <person name="Zee F."/>
            <person name="Moore P.H."/>
            <person name="Sunkar R."/>
            <person name="Leebens-Mack J.H."/>
            <person name="Mockler T."/>
            <person name="Bennetzen J.L."/>
            <person name="Freeling M."/>
            <person name="Sankoff D."/>
            <person name="Paterson A.H."/>
            <person name="Zhu X."/>
            <person name="Yang X."/>
            <person name="Smith J.A."/>
            <person name="Cushman J.C."/>
            <person name="Paull R.E."/>
            <person name="Yu Q."/>
        </authorList>
    </citation>
    <scope>NUCLEOTIDE SEQUENCE [LARGE SCALE GENOMIC DNA]</scope>
    <source>
        <strain evidence="9">cv. F153</strain>
    </source>
</reference>
<dbReference type="OrthoDB" id="1931098at2759"/>
<keyword evidence="2" id="KW-0805">Transcription regulation</keyword>
<organism evidence="9 10">
    <name type="scientific">Ananas comosus</name>
    <name type="common">Pineapple</name>
    <name type="synonym">Ananas ananas</name>
    <dbReference type="NCBI Taxonomy" id="4615"/>
    <lineage>
        <taxon>Eukaryota</taxon>
        <taxon>Viridiplantae</taxon>
        <taxon>Streptophyta</taxon>
        <taxon>Embryophyta</taxon>
        <taxon>Tracheophyta</taxon>
        <taxon>Spermatophyta</taxon>
        <taxon>Magnoliopsida</taxon>
        <taxon>Liliopsida</taxon>
        <taxon>Poales</taxon>
        <taxon>Bromeliaceae</taxon>
        <taxon>Bromelioideae</taxon>
        <taxon>Ananas</taxon>
    </lineage>
</organism>
<evidence type="ECO:0000256" key="6">
    <source>
        <dbReference type="SAM" id="Coils"/>
    </source>
</evidence>
<name>A0A6P5GF54_ANACO</name>
<evidence type="ECO:0000313" key="10">
    <source>
        <dbReference type="RefSeq" id="XP_020104000.1"/>
    </source>
</evidence>
<evidence type="ECO:0000256" key="7">
    <source>
        <dbReference type="SAM" id="MobiDB-lite"/>
    </source>
</evidence>
<gene>
    <name evidence="10" type="primary">LOC109721018</name>
</gene>
<dbReference type="InterPro" id="IPR057075">
    <property type="entry name" value="bHLH_IRO3"/>
</dbReference>
<accession>A0A6P5GF54</accession>
<reference evidence="10" key="2">
    <citation type="submission" date="2025-08" db="UniProtKB">
        <authorList>
            <consortium name="RefSeq"/>
        </authorList>
    </citation>
    <scope>IDENTIFICATION</scope>
    <source>
        <tissue evidence="10">Leaf</tissue>
    </source>
</reference>
<dbReference type="Pfam" id="PF23177">
    <property type="entry name" value="bHLH_IRO3"/>
    <property type="match status" value="1"/>
</dbReference>
<dbReference type="InterPro" id="IPR011598">
    <property type="entry name" value="bHLH_dom"/>
</dbReference>
<dbReference type="CDD" id="cd11446">
    <property type="entry name" value="bHLH_AtILR3_like"/>
    <property type="match status" value="1"/>
</dbReference>
<feature type="compositionally biased region" description="Polar residues" evidence="7">
    <location>
        <begin position="1"/>
        <end position="12"/>
    </location>
</feature>
<evidence type="ECO:0000313" key="9">
    <source>
        <dbReference type="Proteomes" id="UP000515123"/>
    </source>
</evidence>